<dbReference type="InterPro" id="IPR026444">
    <property type="entry name" value="Secre_tail"/>
</dbReference>
<dbReference type="InterPro" id="IPR003961">
    <property type="entry name" value="FN3_dom"/>
</dbReference>
<name>A0A7V2ZKG7_9BACT</name>
<dbReference type="SUPFAM" id="SSF51445">
    <property type="entry name" value="(Trans)glycosidases"/>
    <property type="match status" value="1"/>
</dbReference>
<dbReference type="Pfam" id="PF18962">
    <property type="entry name" value="Por_Secre_tail"/>
    <property type="match status" value="1"/>
</dbReference>
<organism evidence="3">
    <name type="scientific">Ignavibacterium album</name>
    <dbReference type="NCBI Taxonomy" id="591197"/>
    <lineage>
        <taxon>Bacteria</taxon>
        <taxon>Pseudomonadati</taxon>
        <taxon>Ignavibacteriota</taxon>
        <taxon>Ignavibacteria</taxon>
        <taxon>Ignavibacteriales</taxon>
        <taxon>Ignavibacteriaceae</taxon>
        <taxon>Ignavibacterium</taxon>
    </lineage>
</organism>
<evidence type="ECO:0000259" key="2">
    <source>
        <dbReference type="PROSITE" id="PS50853"/>
    </source>
</evidence>
<dbReference type="CDD" id="cd00063">
    <property type="entry name" value="FN3"/>
    <property type="match status" value="2"/>
</dbReference>
<comment type="caution">
    <text evidence="3">The sequence shown here is derived from an EMBL/GenBank/DDBJ whole genome shotgun (WGS) entry which is preliminary data.</text>
</comment>
<dbReference type="PANTHER" id="PTHR43405:SF1">
    <property type="entry name" value="GLYCOSYL HYDROLASE DIGH"/>
    <property type="match status" value="1"/>
</dbReference>
<keyword evidence="1" id="KW-0732">Signal</keyword>
<dbReference type="Gene3D" id="3.20.20.80">
    <property type="entry name" value="Glycosidases"/>
    <property type="match status" value="1"/>
</dbReference>
<dbReference type="SUPFAM" id="SSF49265">
    <property type="entry name" value="Fibronectin type III"/>
    <property type="match status" value="2"/>
</dbReference>
<sequence>MKMKNVNYLILLVFISSLILAQSNPPKRELRAAWVATVTNLDWPSSPTISTDQKKQEAITLLDQLKSAGINTVIFQVRSECDAMYSSAYDPWSYWLTGSQGNPPYPYFDPLEFWIEEAHKRGMELHAWFNPYRAERSVGSYTLAPNHVVNAHPNWVLRIGTFRFLNPGLQEVRNYISNVIYDVVSRYDVDGVHFDDYFYPYPPNNMTANATNNALDDSAFAADPRGFTNKEDWRRDNVNIMVAQVYNRIQSVKPWVKFGISPFGIWRPGYPPGITGMDAYATIYADALAWLRAQSIDYLTPQLYWPFGGGQDYAKLQPWWADSVYTHGRHYYPGHALYRVDPSSGNWTASEIPNQIRFDRANPKVHGGVFFRAKSFVSNFKGVTDTLKTDLYRYTAILPSMNWKDVVPPNPPRNLRFEKLPNGQAGLNWDVPFVASDGDTATRYIVYRFETSNIQLGDLENSSRILSVEGFSQSVPGEPPNPTGPYYFVVTALDRNYNESMMSNILYVSPPPIPVLVNPVNGAINQRDTITLKWNYPDLSSSFRLQVSSDPTFSSGIILDQSGLIDTFKVITGLEGLSTYYWRLSASNAGGTSDFSAPYSFTTGFPKSPSLFYPPNNTGQIPVDTILYWLSTPAAQSYRLMVARGLDFAQNTIIVDTIVSDTTYHIFGLNLNTFYFWRVKALNQYGSSNWSIIWRFKTVVPISVDDENYNPQAFLLEQNYPNPFNPSTRIKFTIPQSNYVSLKIYDTLGSEVGKLVDNQFFPNGEYEFEFNASGLSSGVYFYRITAGEFSATKKMILIR</sequence>
<dbReference type="InterPro" id="IPR052177">
    <property type="entry name" value="Divisome_Glycosyl_Hydrolase"/>
</dbReference>
<dbReference type="AlphaFoldDB" id="A0A7V2ZKG7"/>
<evidence type="ECO:0000313" key="3">
    <source>
        <dbReference type="EMBL" id="HFI91585.1"/>
    </source>
</evidence>
<dbReference type="NCBIfam" id="TIGR04183">
    <property type="entry name" value="Por_Secre_tail"/>
    <property type="match status" value="1"/>
</dbReference>
<dbReference type="Pfam" id="PF02638">
    <property type="entry name" value="GHL10"/>
    <property type="match status" value="1"/>
</dbReference>
<dbReference type="Gene3D" id="2.60.40.4070">
    <property type="match status" value="1"/>
</dbReference>
<dbReference type="EMBL" id="DSUJ01000008">
    <property type="protein sequence ID" value="HFI91585.1"/>
    <property type="molecule type" value="Genomic_DNA"/>
</dbReference>
<dbReference type="InterPro" id="IPR017853">
    <property type="entry name" value="GH"/>
</dbReference>
<dbReference type="Gene3D" id="2.60.40.10">
    <property type="entry name" value="Immunoglobulins"/>
    <property type="match status" value="3"/>
</dbReference>
<dbReference type="PROSITE" id="PS50853">
    <property type="entry name" value="FN3"/>
    <property type="match status" value="1"/>
</dbReference>
<evidence type="ECO:0000256" key="1">
    <source>
        <dbReference type="ARBA" id="ARBA00022729"/>
    </source>
</evidence>
<dbReference type="InterPro" id="IPR003790">
    <property type="entry name" value="GHL10"/>
</dbReference>
<protein>
    <submittedName>
        <fullName evidence="3">T9SS type A sorting domain-containing protein</fullName>
    </submittedName>
</protein>
<proteinExistence type="predicted"/>
<accession>A0A7V2ZKG7</accession>
<dbReference type="PANTHER" id="PTHR43405">
    <property type="entry name" value="GLYCOSYL HYDROLASE DIGH"/>
    <property type="match status" value="1"/>
</dbReference>
<feature type="domain" description="Fibronectin type-III" evidence="2">
    <location>
        <begin position="511"/>
        <end position="606"/>
    </location>
</feature>
<dbReference type="InterPro" id="IPR036116">
    <property type="entry name" value="FN3_sf"/>
</dbReference>
<gene>
    <name evidence="3" type="ORF">ENS31_08680</name>
</gene>
<reference evidence="3" key="1">
    <citation type="journal article" date="2020" name="mSystems">
        <title>Genome- and Community-Level Interaction Insights into Carbon Utilization and Element Cycling Functions of Hydrothermarchaeota in Hydrothermal Sediment.</title>
        <authorList>
            <person name="Zhou Z."/>
            <person name="Liu Y."/>
            <person name="Xu W."/>
            <person name="Pan J."/>
            <person name="Luo Z.H."/>
            <person name="Li M."/>
        </authorList>
    </citation>
    <scope>NUCLEOTIDE SEQUENCE [LARGE SCALE GENOMIC DNA]</scope>
    <source>
        <strain evidence="3">SpSt-479</strain>
    </source>
</reference>
<dbReference type="SMART" id="SM00060">
    <property type="entry name" value="FN3"/>
    <property type="match status" value="3"/>
</dbReference>
<dbReference type="InterPro" id="IPR013783">
    <property type="entry name" value="Ig-like_fold"/>
</dbReference>